<comment type="caution">
    <text evidence="2">The sequence shown here is derived from an EMBL/GenBank/DDBJ whole genome shotgun (WGS) entry which is preliminary data.</text>
</comment>
<reference evidence="2 3" key="1">
    <citation type="submission" date="2018-05" db="EMBL/GenBank/DDBJ databases">
        <title>The draft genome of strain NS-104.</title>
        <authorList>
            <person name="Hang P."/>
            <person name="Jiang J."/>
        </authorList>
    </citation>
    <scope>NUCLEOTIDE SEQUENCE [LARGE SCALE GENOMIC DNA]</scope>
    <source>
        <strain evidence="2 3">NS-104</strain>
    </source>
</reference>
<evidence type="ECO:0000256" key="1">
    <source>
        <dbReference type="SAM" id="Coils"/>
    </source>
</evidence>
<feature type="coiled-coil region" evidence="1">
    <location>
        <begin position="3"/>
        <end position="69"/>
    </location>
</feature>
<organism evidence="2 3">
    <name type="scientific">Metarhizobium album</name>
    <dbReference type="NCBI Taxonomy" id="2182425"/>
    <lineage>
        <taxon>Bacteria</taxon>
        <taxon>Pseudomonadati</taxon>
        <taxon>Pseudomonadota</taxon>
        <taxon>Alphaproteobacteria</taxon>
        <taxon>Hyphomicrobiales</taxon>
        <taxon>Rhizobiaceae</taxon>
        <taxon>Metarhizobium</taxon>
    </lineage>
</organism>
<accession>A0A2U2DKV1</accession>
<evidence type="ECO:0000313" key="3">
    <source>
        <dbReference type="Proteomes" id="UP000245252"/>
    </source>
</evidence>
<proteinExistence type="predicted"/>
<sequence>MDHLELERKREEYQADIERLTQELKALHDAGSVSPFPAADVTTEFSGLIATLEDAVKAFRKAINIIEEKLADKTTKQNSSSKR</sequence>
<dbReference type="RefSeq" id="WP_109460731.1">
    <property type="nucleotide sequence ID" value="NZ_QFBC01000013.1"/>
</dbReference>
<dbReference type="AlphaFoldDB" id="A0A2U2DKV1"/>
<gene>
    <name evidence="2" type="ORF">DEM27_23780</name>
</gene>
<evidence type="ECO:0000313" key="2">
    <source>
        <dbReference type="EMBL" id="PWE53935.1"/>
    </source>
</evidence>
<dbReference type="EMBL" id="QFBC01000013">
    <property type="protein sequence ID" value="PWE53935.1"/>
    <property type="molecule type" value="Genomic_DNA"/>
</dbReference>
<dbReference type="Proteomes" id="UP000245252">
    <property type="component" value="Unassembled WGS sequence"/>
</dbReference>
<name>A0A2U2DKV1_9HYPH</name>
<protein>
    <submittedName>
        <fullName evidence="2">Uncharacterized protein</fullName>
    </submittedName>
</protein>
<keyword evidence="3" id="KW-1185">Reference proteome</keyword>
<keyword evidence="1" id="KW-0175">Coiled coil</keyword>